<dbReference type="InterPro" id="IPR005519">
    <property type="entry name" value="Acid_phosphat_B-like"/>
</dbReference>
<reference evidence="1 2" key="1">
    <citation type="submission" date="2024-01" db="EMBL/GenBank/DDBJ databases">
        <title>The genomes of 5 underutilized Papilionoideae crops provide insights into root nodulation and disease resistanc.</title>
        <authorList>
            <person name="Jiang F."/>
        </authorList>
    </citation>
    <scope>NUCLEOTIDE SEQUENCE [LARGE SCALE GENOMIC DNA]</scope>
    <source>
        <strain evidence="1">LVBAO_FW01</strain>
        <tissue evidence="1">Leaves</tissue>
    </source>
</reference>
<comment type="caution">
    <text evidence="1">The sequence shown here is derived from an EMBL/GenBank/DDBJ whole genome shotgun (WGS) entry which is preliminary data.</text>
</comment>
<proteinExistence type="predicted"/>
<dbReference type="EMBL" id="JAYMYQ010000002">
    <property type="protein sequence ID" value="KAK7350250.1"/>
    <property type="molecule type" value="Genomic_DNA"/>
</dbReference>
<dbReference type="Proteomes" id="UP001367508">
    <property type="component" value="Unassembled WGS sequence"/>
</dbReference>
<dbReference type="InterPro" id="IPR023214">
    <property type="entry name" value="HAD_sf"/>
</dbReference>
<accession>A0AAN9M8M8</accession>
<gene>
    <name evidence="1" type="ORF">VNO77_08608</name>
</gene>
<dbReference type="Pfam" id="PF03767">
    <property type="entry name" value="Acid_phosphat_B"/>
    <property type="match status" value="1"/>
</dbReference>
<dbReference type="AlphaFoldDB" id="A0AAN9M8M8"/>
<keyword evidence="2" id="KW-1185">Reference proteome</keyword>
<evidence type="ECO:0000313" key="1">
    <source>
        <dbReference type="EMBL" id="KAK7350250.1"/>
    </source>
</evidence>
<organism evidence="1 2">
    <name type="scientific">Canavalia gladiata</name>
    <name type="common">Sword bean</name>
    <name type="synonym">Dolichos gladiatus</name>
    <dbReference type="NCBI Taxonomy" id="3824"/>
    <lineage>
        <taxon>Eukaryota</taxon>
        <taxon>Viridiplantae</taxon>
        <taxon>Streptophyta</taxon>
        <taxon>Embryophyta</taxon>
        <taxon>Tracheophyta</taxon>
        <taxon>Spermatophyta</taxon>
        <taxon>Magnoliopsida</taxon>
        <taxon>eudicotyledons</taxon>
        <taxon>Gunneridae</taxon>
        <taxon>Pentapetalae</taxon>
        <taxon>rosids</taxon>
        <taxon>fabids</taxon>
        <taxon>Fabales</taxon>
        <taxon>Fabaceae</taxon>
        <taxon>Papilionoideae</taxon>
        <taxon>50 kb inversion clade</taxon>
        <taxon>NPAAA clade</taxon>
        <taxon>indigoferoid/millettioid clade</taxon>
        <taxon>Phaseoleae</taxon>
        <taxon>Canavalia</taxon>
    </lineage>
</organism>
<dbReference type="Gene3D" id="3.40.50.1000">
    <property type="entry name" value="HAD superfamily/HAD-like"/>
    <property type="match status" value="1"/>
</dbReference>
<dbReference type="PANTHER" id="PTHR31284">
    <property type="entry name" value="ACID PHOSPHATASE-LIKE PROTEIN"/>
    <property type="match status" value="1"/>
</dbReference>
<dbReference type="PANTHER" id="PTHR31284:SF19">
    <property type="entry name" value="VEGETATIVE STORAGE PROTEIN 1-RELATED"/>
    <property type="match status" value="1"/>
</dbReference>
<sequence length="110" mass="12548">MCFLLPSLTSSALSLNTTEYSSKITVTYKSTERKKLEEKGYRIIGNIGDLWNDILETNTSNRTFKFPDPMYHLIDEKTSCKGVLNMEIRGCFVCHGFVQKRSQVTLSKSL</sequence>
<protein>
    <submittedName>
        <fullName evidence="1">Uncharacterized protein</fullName>
    </submittedName>
</protein>
<name>A0AAN9M8M8_CANGL</name>
<evidence type="ECO:0000313" key="2">
    <source>
        <dbReference type="Proteomes" id="UP001367508"/>
    </source>
</evidence>